<feature type="repeat" description="WD" evidence="5">
    <location>
        <begin position="245"/>
        <end position="286"/>
    </location>
</feature>
<evidence type="ECO:0000256" key="5">
    <source>
        <dbReference type="PROSITE-ProRule" id="PRU00221"/>
    </source>
</evidence>
<dbReference type="SMART" id="SM00320">
    <property type="entry name" value="WD40"/>
    <property type="match status" value="8"/>
</dbReference>
<dbReference type="SUPFAM" id="SSF50978">
    <property type="entry name" value="WD40 repeat-like"/>
    <property type="match status" value="1"/>
</dbReference>
<dbReference type="InterPro" id="IPR001632">
    <property type="entry name" value="WD40_G-protein_beta-like"/>
</dbReference>
<reference evidence="6 7" key="1">
    <citation type="journal article" date="2023" name="Plant Dis.">
        <title>First Report of Diplodia intermedia Causing Canker and Dieback Diseases on Apple Trees in Canada.</title>
        <authorList>
            <person name="Ellouze W."/>
            <person name="Ilyukhin E."/>
            <person name="Sulman M."/>
            <person name="Ali S."/>
        </authorList>
    </citation>
    <scope>NUCLEOTIDE SEQUENCE [LARGE SCALE GENOMIC DNA]</scope>
    <source>
        <strain evidence="6 7">M45-28</strain>
    </source>
</reference>
<feature type="repeat" description="WD" evidence="5">
    <location>
        <begin position="288"/>
        <end position="326"/>
    </location>
</feature>
<dbReference type="InterPro" id="IPR036322">
    <property type="entry name" value="WD40_repeat_dom_sf"/>
</dbReference>
<dbReference type="InterPro" id="IPR015943">
    <property type="entry name" value="WD40/YVTN_repeat-like_dom_sf"/>
</dbReference>
<dbReference type="PROSITE" id="PS00678">
    <property type="entry name" value="WD_REPEATS_1"/>
    <property type="match status" value="2"/>
</dbReference>
<keyword evidence="2 5" id="KW-0853">WD repeat</keyword>
<feature type="repeat" description="WD" evidence="5">
    <location>
        <begin position="336"/>
        <end position="376"/>
    </location>
</feature>
<dbReference type="PANTHER" id="PTHR19848:SF0">
    <property type="entry name" value="NOTCHLESS PROTEIN HOMOLOG 1"/>
    <property type="match status" value="1"/>
</dbReference>
<sequence>MPGDGDGLRIVAASNQKKFTAAPITPIDIPTAFALGPPPPSHYFGSQSFETELTMATVPPPPSKRQKTAAAARAREQAEVPSIPSGSVRVRFVDQATGQPGDLPVVSVPLEQAQVKNLETLLNTLQGNEDAADRIPYRFFYAGQGGQDIKEGERGEALGDGADLWNALIREGKATTEEEIVLAYAPQAVFKVRAVSRCAAAITGHGQPILATQFSPQSSSRMVSGSGDGTARIWDCDTNTPAHTLKGHTSWVLVVSWSPAGDLVATGSMDNTVRLWNPKTGEPLGGAMRGHTKWVTSVAWEPYHLQESGRPRIASSSKDATVRIWDAVSRKADIVLSGHKGTVSCVKWGGTGLLYTASHDKTIKVWNAADGTLKHTLNAHAHWVNHLALSTDFVLRTAYHEHGPHDKPSSEEERLAFARRRFEKAATISGKVVEHLVSASDDFTMYLWEPCSSTKPLARLQGHQKQVNHVTFSPDGLYIASAAFDNHVKLWNANTGAFVTTLRGHVAPVYQCCFSPDSRLLVSASKDTTLKAWDVRTGKIANDLPGHQDEVYAVDWSPDGRGVGSGGKDKAVRIWRH</sequence>
<accession>A0ABR3TS33</accession>
<dbReference type="InterPro" id="IPR001680">
    <property type="entry name" value="WD40_rpt"/>
</dbReference>
<evidence type="ECO:0000256" key="4">
    <source>
        <dbReference type="ARBA" id="ARBA00023242"/>
    </source>
</evidence>
<dbReference type="EMBL" id="JAKEKT020000027">
    <property type="protein sequence ID" value="KAL1643440.1"/>
    <property type="molecule type" value="Genomic_DNA"/>
</dbReference>
<protein>
    <submittedName>
        <fullName evidence="6">Ribosome assembly</fullName>
    </submittedName>
</protein>
<dbReference type="PANTHER" id="PTHR19848">
    <property type="entry name" value="WD40 REPEAT PROTEIN"/>
    <property type="match status" value="1"/>
</dbReference>
<comment type="subcellular location">
    <subcellularLocation>
        <location evidence="1">Nucleus</location>
        <location evidence="1">Nucleolus</location>
    </subcellularLocation>
</comment>
<keyword evidence="7" id="KW-1185">Reference proteome</keyword>
<keyword evidence="3" id="KW-0677">Repeat</keyword>
<feature type="repeat" description="WD" evidence="5">
    <location>
        <begin position="202"/>
        <end position="244"/>
    </location>
</feature>
<evidence type="ECO:0000313" key="7">
    <source>
        <dbReference type="Proteomes" id="UP001521184"/>
    </source>
</evidence>
<dbReference type="CDD" id="cd00200">
    <property type="entry name" value="WD40"/>
    <property type="match status" value="1"/>
</dbReference>
<feature type="repeat" description="WD" evidence="5">
    <location>
        <begin position="502"/>
        <end position="543"/>
    </location>
</feature>
<dbReference type="PRINTS" id="PR00319">
    <property type="entry name" value="GPROTEINB"/>
</dbReference>
<name>A0ABR3TS33_9PEZI</name>
<evidence type="ECO:0000313" key="6">
    <source>
        <dbReference type="EMBL" id="KAL1643440.1"/>
    </source>
</evidence>
<proteinExistence type="predicted"/>
<dbReference type="Pfam" id="PF00400">
    <property type="entry name" value="WD40"/>
    <property type="match status" value="7"/>
</dbReference>
<feature type="repeat" description="WD" evidence="5">
    <location>
        <begin position="544"/>
        <end position="577"/>
    </location>
</feature>
<evidence type="ECO:0000256" key="2">
    <source>
        <dbReference type="ARBA" id="ARBA00022574"/>
    </source>
</evidence>
<dbReference type="InterPro" id="IPR020472">
    <property type="entry name" value="WD40_PAC1"/>
</dbReference>
<keyword evidence="4" id="KW-0539">Nucleus</keyword>
<dbReference type="PROSITE" id="PS50082">
    <property type="entry name" value="WD_REPEATS_2"/>
    <property type="match status" value="7"/>
</dbReference>
<feature type="repeat" description="WD" evidence="5">
    <location>
        <begin position="460"/>
        <end position="501"/>
    </location>
</feature>
<dbReference type="PROSITE" id="PS50294">
    <property type="entry name" value="WD_REPEATS_REGION"/>
    <property type="match status" value="7"/>
</dbReference>
<comment type="caution">
    <text evidence="6">The sequence shown here is derived from an EMBL/GenBank/DDBJ whole genome shotgun (WGS) entry which is preliminary data.</text>
</comment>
<gene>
    <name evidence="6" type="primary">RSA4</name>
    <name evidence="6" type="ORF">SLS58_004798</name>
</gene>
<dbReference type="Proteomes" id="UP001521184">
    <property type="component" value="Unassembled WGS sequence"/>
</dbReference>
<organism evidence="6 7">
    <name type="scientific">Diplodia intermedia</name>
    <dbReference type="NCBI Taxonomy" id="856260"/>
    <lineage>
        <taxon>Eukaryota</taxon>
        <taxon>Fungi</taxon>
        <taxon>Dikarya</taxon>
        <taxon>Ascomycota</taxon>
        <taxon>Pezizomycotina</taxon>
        <taxon>Dothideomycetes</taxon>
        <taxon>Dothideomycetes incertae sedis</taxon>
        <taxon>Botryosphaeriales</taxon>
        <taxon>Botryosphaeriaceae</taxon>
        <taxon>Diplodia</taxon>
    </lineage>
</organism>
<dbReference type="InterPro" id="IPR019775">
    <property type="entry name" value="WD40_repeat_CS"/>
</dbReference>
<evidence type="ECO:0000256" key="1">
    <source>
        <dbReference type="ARBA" id="ARBA00004604"/>
    </source>
</evidence>
<dbReference type="PRINTS" id="PR00320">
    <property type="entry name" value="GPROTEINBRPT"/>
</dbReference>
<dbReference type="Gene3D" id="2.130.10.10">
    <property type="entry name" value="YVTN repeat-like/Quinoprotein amine dehydrogenase"/>
    <property type="match status" value="1"/>
</dbReference>
<evidence type="ECO:0000256" key="3">
    <source>
        <dbReference type="ARBA" id="ARBA00022737"/>
    </source>
</evidence>